<feature type="domain" description="Ig-like" evidence="4">
    <location>
        <begin position="122"/>
        <end position="224"/>
    </location>
</feature>
<dbReference type="GO" id="GO:0009897">
    <property type="term" value="C:external side of plasma membrane"/>
    <property type="evidence" value="ECO:0007669"/>
    <property type="project" value="TreeGrafter"/>
</dbReference>
<keyword evidence="6" id="KW-1185">Reference proteome</keyword>
<evidence type="ECO:0000313" key="6">
    <source>
        <dbReference type="Proteomes" id="UP000265140"/>
    </source>
</evidence>
<protein>
    <recommendedName>
        <fullName evidence="4">Ig-like domain-containing protein</fullName>
    </recommendedName>
</protein>
<dbReference type="InterPro" id="IPR013106">
    <property type="entry name" value="Ig_V-set"/>
</dbReference>
<keyword evidence="2" id="KW-0812">Transmembrane</keyword>
<dbReference type="GO" id="GO:0042289">
    <property type="term" value="F:MHC class II protein binding"/>
    <property type="evidence" value="ECO:0007669"/>
    <property type="project" value="TreeGrafter"/>
</dbReference>
<dbReference type="InterPro" id="IPR007110">
    <property type="entry name" value="Ig-like_dom"/>
</dbReference>
<dbReference type="SUPFAM" id="SSF48726">
    <property type="entry name" value="Immunoglobulin"/>
    <property type="match status" value="1"/>
</dbReference>
<dbReference type="Proteomes" id="UP000265140">
    <property type="component" value="Chromosome 18"/>
</dbReference>
<dbReference type="InterPro" id="IPR003598">
    <property type="entry name" value="Ig_sub2"/>
</dbReference>
<feature type="signal peptide" evidence="3">
    <location>
        <begin position="1"/>
        <end position="24"/>
    </location>
</feature>
<feature type="domain" description="Ig-like" evidence="4">
    <location>
        <begin position="34"/>
        <end position="107"/>
    </location>
</feature>
<sequence>MADIYNYILCCLVTILYLLTGVSGDTRSLYTRVGDNVSLSCTNVVNQDCSSTTWNYHRTGLQIVIEEVGHGKIKTNSERADRLKVGSDCSLHISDVRAEDAGIYTCQQFLTVGGSQHGSDAPVHLSVLTNSLSTPVTDVKPDRPVTLRCFLYTFEGPEKCLHGVTEPVSLLWVDETGNKLKKDSRHQVTQTSDCDITLNVTLQKEDNNRKWTCQLNINEKKNISIDLNFMVPDSPINLMYVFLGVAVGVVVCFVAAVFVLHRKKNKNQMPAHGGPARNKDLGLTAVNSTSPPANEDRSQPADCITYASIRHINQYPPQKVNAQGEDAVTYSAVMTSTDRGRETENPADPNSLYSTVNKGAIKTST</sequence>
<evidence type="ECO:0000256" key="2">
    <source>
        <dbReference type="SAM" id="Phobius"/>
    </source>
</evidence>
<reference evidence="6" key="1">
    <citation type="journal article" date="2014" name="PLoS ONE">
        <title>The genome and linkage map of the northern pike (Esox lucius): conserved synteny revealed between the salmonid sister group and the Neoteleostei.</title>
        <authorList>
            <person name="Rondeau E.B."/>
            <person name="Minkley D.R."/>
            <person name="Leong J.S."/>
            <person name="Messmer A.M."/>
            <person name="Jantzen J.R."/>
            <person name="von Schalburg K.R."/>
            <person name="Lemon C."/>
            <person name="Bird N.H."/>
            <person name="Koop B.F."/>
        </authorList>
    </citation>
    <scope>NUCLEOTIDE SEQUENCE</scope>
</reference>
<dbReference type="Gene3D" id="2.60.40.10">
    <property type="entry name" value="Immunoglobulins"/>
    <property type="match status" value="1"/>
</dbReference>
<organism evidence="5 6">
    <name type="scientific">Esox lucius</name>
    <name type="common">Northern pike</name>
    <dbReference type="NCBI Taxonomy" id="8010"/>
    <lineage>
        <taxon>Eukaryota</taxon>
        <taxon>Metazoa</taxon>
        <taxon>Chordata</taxon>
        <taxon>Craniata</taxon>
        <taxon>Vertebrata</taxon>
        <taxon>Euteleostomi</taxon>
        <taxon>Actinopterygii</taxon>
        <taxon>Neopterygii</taxon>
        <taxon>Teleostei</taxon>
        <taxon>Protacanthopterygii</taxon>
        <taxon>Esociformes</taxon>
        <taxon>Esocidae</taxon>
        <taxon>Esox</taxon>
    </lineage>
</organism>
<dbReference type="InterPro" id="IPR013783">
    <property type="entry name" value="Ig-like_fold"/>
</dbReference>
<dbReference type="PROSITE" id="PS50835">
    <property type="entry name" value="IG_LIKE"/>
    <property type="match status" value="2"/>
</dbReference>
<reference evidence="5" key="4">
    <citation type="submission" date="2025-09" db="UniProtKB">
        <authorList>
            <consortium name="Ensembl"/>
        </authorList>
    </citation>
    <scope>IDENTIFICATION</scope>
</reference>
<dbReference type="PANTHER" id="PTHR11422:SF5">
    <property type="entry name" value="DIVERSE IMMUNOGLOBULIN DOMAIN-CONTAINING PROTEIN 1.1 ISOFORM X1-RELATED"/>
    <property type="match status" value="1"/>
</dbReference>
<feature type="region of interest" description="Disordered" evidence="1">
    <location>
        <begin position="335"/>
        <end position="365"/>
    </location>
</feature>
<dbReference type="GO" id="GO:0035723">
    <property type="term" value="P:interleukin-15-mediated signaling pathway"/>
    <property type="evidence" value="ECO:0007669"/>
    <property type="project" value="TreeGrafter"/>
</dbReference>
<dbReference type="PANTHER" id="PTHR11422">
    <property type="entry name" value="T-CELL SURFACE GLYCOPROTEIN CD4"/>
    <property type="match status" value="1"/>
</dbReference>
<evidence type="ECO:0000259" key="4">
    <source>
        <dbReference type="PROSITE" id="PS50835"/>
    </source>
</evidence>
<keyword evidence="2" id="KW-1133">Transmembrane helix</keyword>
<dbReference type="SMART" id="SM00408">
    <property type="entry name" value="IGc2"/>
    <property type="match status" value="1"/>
</dbReference>
<dbReference type="GO" id="GO:0045121">
    <property type="term" value="C:membrane raft"/>
    <property type="evidence" value="ECO:0007669"/>
    <property type="project" value="TreeGrafter"/>
</dbReference>
<dbReference type="GO" id="GO:1990782">
    <property type="term" value="F:protein tyrosine kinase binding"/>
    <property type="evidence" value="ECO:0007669"/>
    <property type="project" value="TreeGrafter"/>
</dbReference>
<dbReference type="InterPro" id="IPR003599">
    <property type="entry name" value="Ig_sub"/>
</dbReference>
<dbReference type="GO" id="GO:0070374">
    <property type="term" value="P:positive regulation of ERK1 and ERK2 cascade"/>
    <property type="evidence" value="ECO:0007669"/>
    <property type="project" value="TreeGrafter"/>
</dbReference>
<name>A0A3P8ZXX0_ESOLU</name>
<dbReference type="Pfam" id="PF07686">
    <property type="entry name" value="V-set"/>
    <property type="match status" value="1"/>
</dbReference>
<feature type="transmembrane region" description="Helical" evidence="2">
    <location>
        <begin position="238"/>
        <end position="260"/>
    </location>
</feature>
<accession>A0A3P8ZXX0</accession>
<dbReference type="Bgee" id="ENSELUG00000011691">
    <property type="expression patterns" value="Expressed in spleen and 14 other cell types or tissues"/>
</dbReference>
<reference evidence="5" key="2">
    <citation type="submission" date="2020-02" db="EMBL/GenBank/DDBJ databases">
        <title>Esox lucius (northern pike) genome, fEsoLuc1, primary haplotype.</title>
        <authorList>
            <person name="Myers G."/>
            <person name="Karagic N."/>
            <person name="Meyer A."/>
            <person name="Pippel M."/>
            <person name="Reichard M."/>
            <person name="Winkler S."/>
            <person name="Tracey A."/>
            <person name="Sims Y."/>
            <person name="Howe K."/>
            <person name="Rhie A."/>
            <person name="Formenti G."/>
            <person name="Durbin R."/>
            <person name="Fedrigo O."/>
            <person name="Jarvis E.D."/>
        </authorList>
    </citation>
    <scope>NUCLEOTIDE SEQUENCE [LARGE SCALE GENOMIC DNA]</scope>
</reference>
<evidence type="ECO:0000256" key="3">
    <source>
        <dbReference type="SAM" id="SignalP"/>
    </source>
</evidence>
<keyword evidence="2" id="KW-0472">Membrane</keyword>
<dbReference type="GO" id="GO:0042110">
    <property type="term" value="P:T cell activation"/>
    <property type="evidence" value="ECO:0007669"/>
    <property type="project" value="TreeGrafter"/>
</dbReference>
<dbReference type="GeneTree" id="ENSGT00390000001745"/>
<dbReference type="GeneID" id="105030579"/>
<feature type="chain" id="PRO_5044310086" description="Ig-like domain-containing protein" evidence="3">
    <location>
        <begin position="25"/>
        <end position="365"/>
    </location>
</feature>
<feature type="region of interest" description="Disordered" evidence="1">
    <location>
        <begin position="267"/>
        <end position="299"/>
    </location>
</feature>
<dbReference type="AlphaFoldDB" id="A0A3P8ZXX0"/>
<dbReference type="SMART" id="SM00409">
    <property type="entry name" value="IG"/>
    <property type="match status" value="1"/>
</dbReference>
<dbReference type="RefSeq" id="XP_028970539.2">
    <property type="nucleotide sequence ID" value="XM_029114706.2"/>
</dbReference>
<proteinExistence type="predicted"/>
<evidence type="ECO:0000256" key="1">
    <source>
        <dbReference type="SAM" id="MobiDB-lite"/>
    </source>
</evidence>
<dbReference type="Ensembl" id="ENSELUT00000000677.3">
    <property type="protein sequence ID" value="ENSELUP00000033436.2"/>
    <property type="gene ID" value="ENSELUG00000037081.1"/>
</dbReference>
<feature type="compositionally biased region" description="Polar residues" evidence="1">
    <location>
        <begin position="351"/>
        <end position="365"/>
    </location>
</feature>
<reference evidence="5" key="3">
    <citation type="submission" date="2025-08" db="UniProtKB">
        <authorList>
            <consortium name="Ensembl"/>
        </authorList>
    </citation>
    <scope>IDENTIFICATION</scope>
</reference>
<keyword evidence="3" id="KW-0732">Signal</keyword>
<dbReference type="InterPro" id="IPR036179">
    <property type="entry name" value="Ig-like_dom_sf"/>
</dbReference>
<evidence type="ECO:0000313" key="5">
    <source>
        <dbReference type="Ensembl" id="ENSELUP00000033436.2"/>
    </source>
</evidence>